<gene>
    <name evidence="1" type="ORF">ERS852456_00291</name>
</gene>
<sequence length="29" mass="2991">MDSVISVNHQYVSGTASVSSCGEETFAQG</sequence>
<dbReference type="Proteomes" id="UP000095787">
    <property type="component" value="Unassembled WGS sequence"/>
</dbReference>
<organism evidence="1 2">
    <name type="scientific">[Ruminococcus] torques</name>
    <dbReference type="NCBI Taxonomy" id="33039"/>
    <lineage>
        <taxon>Bacteria</taxon>
        <taxon>Bacillati</taxon>
        <taxon>Bacillota</taxon>
        <taxon>Clostridia</taxon>
        <taxon>Lachnospirales</taxon>
        <taxon>Lachnospiraceae</taxon>
        <taxon>Mediterraneibacter</taxon>
    </lineage>
</organism>
<proteinExistence type="predicted"/>
<protein>
    <submittedName>
        <fullName evidence="1">Uncharacterized protein</fullName>
    </submittedName>
</protein>
<dbReference type="AlphaFoldDB" id="A0A173Y7I9"/>
<evidence type="ECO:0000313" key="2">
    <source>
        <dbReference type="Proteomes" id="UP000095787"/>
    </source>
</evidence>
<evidence type="ECO:0000313" key="1">
    <source>
        <dbReference type="EMBL" id="CUN58688.1"/>
    </source>
</evidence>
<dbReference type="EMBL" id="CYZO01000003">
    <property type="protein sequence ID" value="CUN58688.1"/>
    <property type="molecule type" value="Genomic_DNA"/>
</dbReference>
<reference evidence="1 2" key="1">
    <citation type="submission" date="2015-09" db="EMBL/GenBank/DDBJ databases">
        <authorList>
            <consortium name="Pathogen Informatics"/>
        </authorList>
    </citation>
    <scope>NUCLEOTIDE SEQUENCE [LARGE SCALE GENOMIC DNA]</scope>
    <source>
        <strain evidence="1 2">2789STDY5834841</strain>
    </source>
</reference>
<name>A0A173Y7I9_9FIRM</name>
<accession>A0A173Y7I9</accession>